<name>A0ABV9SW58_9BACT</name>
<proteinExistence type="inferred from homology"/>
<dbReference type="SUPFAM" id="SSF53271">
    <property type="entry name" value="PRTase-like"/>
    <property type="match status" value="1"/>
</dbReference>
<dbReference type="EMBL" id="JBHSJJ010000001">
    <property type="protein sequence ID" value="MFC4870588.1"/>
    <property type="molecule type" value="Genomic_DNA"/>
</dbReference>
<dbReference type="PANTHER" id="PTHR47505">
    <property type="entry name" value="DNA UTILIZATION PROTEIN YHGH"/>
    <property type="match status" value="1"/>
</dbReference>
<evidence type="ECO:0000313" key="4">
    <source>
        <dbReference type="Proteomes" id="UP001595818"/>
    </source>
</evidence>
<protein>
    <submittedName>
        <fullName evidence="3">ComF family protein</fullName>
    </submittedName>
</protein>
<dbReference type="RefSeq" id="WP_377061252.1">
    <property type="nucleotide sequence ID" value="NZ_JBHSJJ010000001.1"/>
</dbReference>
<comment type="caution">
    <text evidence="3">The sequence shown here is derived from an EMBL/GenBank/DDBJ whole genome shotgun (WGS) entry which is preliminary data.</text>
</comment>
<dbReference type="PANTHER" id="PTHR47505:SF1">
    <property type="entry name" value="DNA UTILIZATION PROTEIN YHGH"/>
    <property type="match status" value="1"/>
</dbReference>
<accession>A0ABV9SW58</accession>
<dbReference type="CDD" id="cd06223">
    <property type="entry name" value="PRTases_typeI"/>
    <property type="match status" value="1"/>
</dbReference>
<evidence type="ECO:0000256" key="1">
    <source>
        <dbReference type="ARBA" id="ARBA00008007"/>
    </source>
</evidence>
<dbReference type="InterPro" id="IPR029057">
    <property type="entry name" value="PRTase-like"/>
</dbReference>
<dbReference type="Proteomes" id="UP001595818">
    <property type="component" value="Unassembled WGS sequence"/>
</dbReference>
<keyword evidence="4" id="KW-1185">Reference proteome</keyword>
<sequence length="231" mass="26228">MRFTFWEDFLALVFPDTCCVCRRSLFDFEDHLCKICISRLPVTSYHLVPRENELKTKLLGLSDVNSVMAYLRFSKRGMSQKILHQLKYRNKPGLGRAIGVLYGGLLLQNGFSGTWDIIVPVPLHRTKLKRRGYNQSEMFAEGLSKTMLIPVGRLLYRNTHTQTQTKKTRLQRWENVSEVFCLETVAMDCKGKRILLVDDVMTTGATLAACANVLKRAQPSKVDLAVIAAGK</sequence>
<dbReference type="InterPro" id="IPR051910">
    <property type="entry name" value="ComF/GntX_DNA_util-trans"/>
</dbReference>
<comment type="similarity">
    <text evidence="1">Belongs to the ComF/GntX family.</text>
</comment>
<evidence type="ECO:0000259" key="2">
    <source>
        <dbReference type="Pfam" id="PF00156"/>
    </source>
</evidence>
<evidence type="ECO:0000313" key="3">
    <source>
        <dbReference type="EMBL" id="MFC4870588.1"/>
    </source>
</evidence>
<dbReference type="InterPro" id="IPR000836">
    <property type="entry name" value="PRTase_dom"/>
</dbReference>
<organism evidence="3 4">
    <name type="scientific">Negadavirga shengliensis</name>
    <dbReference type="NCBI Taxonomy" id="1389218"/>
    <lineage>
        <taxon>Bacteria</taxon>
        <taxon>Pseudomonadati</taxon>
        <taxon>Bacteroidota</taxon>
        <taxon>Cytophagia</taxon>
        <taxon>Cytophagales</taxon>
        <taxon>Cyclobacteriaceae</taxon>
        <taxon>Negadavirga</taxon>
    </lineage>
</organism>
<dbReference type="Gene3D" id="3.40.50.2020">
    <property type="match status" value="1"/>
</dbReference>
<feature type="domain" description="Phosphoribosyltransferase" evidence="2">
    <location>
        <begin position="138"/>
        <end position="229"/>
    </location>
</feature>
<gene>
    <name evidence="3" type="ORF">ACFPFU_02740</name>
</gene>
<reference evidence="4" key="1">
    <citation type="journal article" date="2019" name="Int. J. Syst. Evol. Microbiol.">
        <title>The Global Catalogue of Microorganisms (GCM) 10K type strain sequencing project: providing services to taxonomists for standard genome sequencing and annotation.</title>
        <authorList>
            <consortium name="The Broad Institute Genomics Platform"/>
            <consortium name="The Broad Institute Genome Sequencing Center for Infectious Disease"/>
            <person name="Wu L."/>
            <person name="Ma J."/>
        </authorList>
    </citation>
    <scope>NUCLEOTIDE SEQUENCE [LARGE SCALE GENOMIC DNA]</scope>
    <source>
        <strain evidence="4">CGMCC 4.7466</strain>
    </source>
</reference>
<dbReference type="Pfam" id="PF00156">
    <property type="entry name" value="Pribosyltran"/>
    <property type="match status" value="1"/>
</dbReference>